<organism evidence="2 3">
    <name type="scientific">Plakobranchus ocellatus</name>
    <dbReference type="NCBI Taxonomy" id="259542"/>
    <lineage>
        <taxon>Eukaryota</taxon>
        <taxon>Metazoa</taxon>
        <taxon>Spiralia</taxon>
        <taxon>Lophotrochozoa</taxon>
        <taxon>Mollusca</taxon>
        <taxon>Gastropoda</taxon>
        <taxon>Heterobranchia</taxon>
        <taxon>Euthyneura</taxon>
        <taxon>Panpulmonata</taxon>
        <taxon>Sacoglossa</taxon>
        <taxon>Placobranchoidea</taxon>
        <taxon>Plakobranchidae</taxon>
        <taxon>Plakobranchus</taxon>
    </lineage>
</organism>
<dbReference type="GO" id="GO:0003676">
    <property type="term" value="F:nucleic acid binding"/>
    <property type="evidence" value="ECO:0007669"/>
    <property type="project" value="InterPro"/>
</dbReference>
<name>A0AAV4BGE9_9GAST</name>
<dbReference type="EMBL" id="BLXT01004812">
    <property type="protein sequence ID" value="GFO17414.1"/>
    <property type="molecule type" value="Genomic_DNA"/>
</dbReference>
<feature type="domain" description="Tc1-like transposase DDE" evidence="1">
    <location>
        <begin position="4"/>
        <end position="97"/>
    </location>
</feature>
<dbReference type="AlphaFoldDB" id="A0AAV4BGE9"/>
<evidence type="ECO:0000259" key="1">
    <source>
        <dbReference type="Pfam" id="PF13358"/>
    </source>
</evidence>
<evidence type="ECO:0000313" key="3">
    <source>
        <dbReference type="Proteomes" id="UP000735302"/>
    </source>
</evidence>
<dbReference type="Proteomes" id="UP000735302">
    <property type="component" value="Unassembled WGS sequence"/>
</dbReference>
<sequence>MTFAVNALNGLVYHELHQGGMTSERFNQFLLETSLQCNPGQEVCFIFDNARAHGRAAEANLPAQFEIQYLPPYSPFLIICENAFALWKQALKTRLAEVRHDLLDQPFNERMATLAQLAEQETAVESSIKNDSFQKTKGIVYRRFEDPERNISLKLVVLSKSMRKYVMAEAHDSITGAHLGIWITKNNVSSPFNPPTSLAGVEDDSKEGNSCDDSAVKPYSYAALADIVQRVR</sequence>
<comment type="caution">
    <text evidence="2">The sequence shown here is derived from an EMBL/GenBank/DDBJ whole genome shotgun (WGS) entry which is preliminary data.</text>
</comment>
<gene>
    <name evidence="2" type="ORF">PoB_004391900</name>
</gene>
<keyword evidence="3" id="KW-1185">Reference proteome</keyword>
<reference evidence="2 3" key="1">
    <citation type="journal article" date="2021" name="Elife">
        <title>Chloroplast acquisition without the gene transfer in kleptoplastic sea slugs, Plakobranchus ocellatus.</title>
        <authorList>
            <person name="Maeda T."/>
            <person name="Takahashi S."/>
            <person name="Yoshida T."/>
            <person name="Shimamura S."/>
            <person name="Takaki Y."/>
            <person name="Nagai Y."/>
            <person name="Toyoda A."/>
            <person name="Suzuki Y."/>
            <person name="Arimoto A."/>
            <person name="Ishii H."/>
            <person name="Satoh N."/>
            <person name="Nishiyama T."/>
            <person name="Hasebe M."/>
            <person name="Maruyama T."/>
            <person name="Minagawa J."/>
            <person name="Obokata J."/>
            <person name="Shigenobu S."/>
        </authorList>
    </citation>
    <scope>NUCLEOTIDE SEQUENCE [LARGE SCALE GENOMIC DNA]</scope>
</reference>
<proteinExistence type="predicted"/>
<dbReference type="InterPro" id="IPR038717">
    <property type="entry name" value="Tc1-like_DDE_dom"/>
</dbReference>
<protein>
    <submittedName>
        <fullName evidence="2">Transposon tf2-6 polyprotein</fullName>
    </submittedName>
</protein>
<accession>A0AAV4BGE9</accession>
<dbReference type="Pfam" id="PF13358">
    <property type="entry name" value="DDE_3"/>
    <property type="match status" value="1"/>
</dbReference>
<dbReference type="Gene3D" id="3.30.420.10">
    <property type="entry name" value="Ribonuclease H-like superfamily/Ribonuclease H"/>
    <property type="match status" value="1"/>
</dbReference>
<evidence type="ECO:0000313" key="2">
    <source>
        <dbReference type="EMBL" id="GFO17414.1"/>
    </source>
</evidence>
<dbReference type="InterPro" id="IPR036397">
    <property type="entry name" value="RNaseH_sf"/>
</dbReference>